<gene>
    <name evidence="2" type="primary">yjdF</name>
    <name evidence="2" type="ORF">GF1_03860</name>
</gene>
<feature type="transmembrane region" description="Helical" evidence="1">
    <location>
        <begin position="96"/>
        <end position="114"/>
    </location>
</feature>
<feature type="transmembrane region" description="Helical" evidence="1">
    <location>
        <begin position="25"/>
        <end position="45"/>
    </location>
</feature>
<keyword evidence="3" id="KW-1185">Reference proteome</keyword>
<feature type="transmembrane region" description="Helical" evidence="1">
    <location>
        <begin position="168"/>
        <end position="186"/>
    </location>
</feature>
<dbReference type="InterPro" id="IPR058534">
    <property type="entry name" value="YjdF"/>
</dbReference>
<accession>A0A915TZB5</accession>
<dbReference type="InterPro" id="IPR014509">
    <property type="entry name" value="YjdF-like"/>
</dbReference>
<evidence type="ECO:0000256" key="1">
    <source>
        <dbReference type="SAM" id="Phobius"/>
    </source>
</evidence>
<name>A0A915TZB5_9BACT</name>
<dbReference type="AlphaFoldDB" id="A0A915TZB5"/>
<dbReference type="KEGG" id="ddu:GF1_03860"/>
<keyword evidence="1" id="KW-0472">Membrane</keyword>
<evidence type="ECO:0000313" key="2">
    <source>
        <dbReference type="EMBL" id="BCO08010.1"/>
    </source>
</evidence>
<organism evidence="2 3">
    <name type="scientific">Desulfolithobacter dissulfuricans</name>
    <dbReference type="NCBI Taxonomy" id="2795293"/>
    <lineage>
        <taxon>Bacteria</taxon>
        <taxon>Pseudomonadati</taxon>
        <taxon>Thermodesulfobacteriota</taxon>
        <taxon>Desulfobulbia</taxon>
        <taxon>Desulfobulbales</taxon>
        <taxon>Desulfobulbaceae</taxon>
        <taxon>Desulfolithobacter</taxon>
    </lineage>
</organism>
<dbReference type="EMBL" id="AP024233">
    <property type="protein sequence ID" value="BCO08010.1"/>
    <property type="molecule type" value="Genomic_DNA"/>
</dbReference>
<keyword evidence="1" id="KW-1133">Transmembrane helix</keyword>
<dbReference type="PIRSF" id="PIRSF020606">
    <property type="entry name" value="UCP020606"/>
    <property type="match status" value="1"/>
</dbReference>
<sequence length="203" mass="23420">MWRTLWIISFCGVLFWSGIGPKDYLIWFLEVFPALIGAVLLAATYKSFRLTPLCYFLILVHSIILMVGGHYTYAEVPLFDWLKEAFDQSRNNYDKLGHLAQGFIPAIIAREVVIRKKVFSTAAWRNFFIVCFCLGFAAFYELIEWWAALLSEEAKESFLGTQGYIWDTQSDMAFALSGSIFALLLLGKLHDRQLEEISLYRRS</sequence>
<dbReference type="RefSeq" id="WP_267927944.1">
    <property type="nucleotide sequence ID" value="NZ_AP024233.1"/>
</dbReference>
<protein>
    <submittedName>
        <fullName evidence="2">Membrane protein</fullName>
    </submittedName>
</protein>
<feature type="transmembrane region" description="Helical" evidence="1">
    <location>
        <begin position="52"/>
        <end position="73"/>
    </location>
</feature>
<reference evidence="2" key="1">
    <citation type="submission" date="2020-12" db="EMBL/GenBank/DDBJ databases">
        <title>Desulfobium dissulfuricans gen. nov., sp. nov., a novel mesophilic, sulfate-reducing bacterium isolated from a deep-sea hydrothermal vent.</title>
        <authorList>
            <person name="Hashimoto Y."/>
            <person name="Tame A."/>
            <person name="Sawayama S."/>
            <person name="Miyazaki J."/>
            <person name="Takai K."/>
            <person name="Nakagawa S."/>
        </authorList>
    </citation>
    <scope>NUCLEOTIDE SEQUENCE</scope>
    <source>
        <strain evidence="2">GF1</strain>
    </source>
</reference>
<dbReference type="Pfam" id="PF09997">
    <property type="entry name" value="DUF2238"/>
    <property type="match status" value="1"/>
</dbReference>
<evidence type="ECO:0000313" key="3">
    <source>
        <dbReference type="Proteomes" id="UP001063350"/>
    </source>
</evidence>
<keyword evidence="1" id="KW-0812">Transmembrane</keyword>
<feature type="transmembrane region" description="Helical" evidence="1">
    <location>
        <begin position="126"/>
        <end position="148"/>
    </location>
</feature>
<dbReference type="Proteomes" id="UP001063350">
    <property type="component" value="Chromosome"/>
</dbReference>
<proteinExistence type="predicted"/>